<dbReference type="VEuPathDB" id="VectorBase:SSCA001717"/>
<evidence type="ECO:0000313" key="1">
    <source>
        <dbReference type="EMBL" id="KPL96887.1"/>
    </source>
</evidence>
<dbReference type="AlphaFoldDB" id="A0A131ZST1"/>
<reference evidence="1 2" key="1">
    <citation type="journal article" date="2015" name="Parasit. Vectors">
        <title>Draft genome of the scabies mite.</title>
        <authorList>
            <person name="Rider S.D.Jr."/>
            <person name="Morgan M.S."/>
            <person name="Arlian L.G."/>
        </authorList>
    </citation>
    <scope>NUCLEOTIDE SEQUENCE [LARGE SCALE GENOMIC DNA]</scope>
    <source>
        <strain evidence="1">Arlian Lab</strain>
    </source>
</reference>
<comment type="caution">
    <text evidence="1">The sequence shown here is derived from an EMBL/GenBank/DDBJ whole genome shotgun (WGS) entry which is preliminary data.</text>
</comment>
<proteinExistence type="predicted"/>
<protein>
    <submittedName>
        <fullName evidence="1">Uncharacterized protein</fullName>
    </submittedName>
</protein>
<gene>
    <name evidence="1" type="ORF">QR98_0001980</name>
</gene>
<evidence type="ECO:0000313" key="2">
    <source>
        <dbReference type="Proteomes" id="UP000616769"/>
    </source>
</evidence>
<organism evidence="1 2">
    <name type="scientific">Sarcoptes scabiei</name>
    <name type="common">Itch mite</name>
    <name type="synonym">Acarus scabiei</name>
    <dbReference type="NCBI Taxonomy" id="52283"/>
    <lineage>
        <taxon>Eukaryota</taxon>
        <taxon>Metazoa</taxon>
        <taxon>Ecdysozoa</taxon>
        <taxon>Arthropoda</taxon>
        <taxon>Chelicerata</taxon>
        <taxon>Arachnida</taxon>
        <taxon>Acari</taxon>
        <taxon>Acariformes</taxon>
        <taxon>Sarcoptiformes</taxon>
        <taxon>Astigmata</taxon>
        <taxon>Psoroptidia</taxon>
        <taxon>Sarcoptoidea</taxon>
        <taxon>Sarcoptidae</taxon>
        <taxon>Sarcoptinae</taxon>
        <taxon>Sarcoptes</taxon>
    </lineage>
</organism>
<dbReference type="Proteomes" id="UP000616769">
    <property type="component" value="Unassembled WGS sequence"/>
</dbReference>
<name>A0A131ZST1_SARSC</name>
<accession>A0A131ZST1</accession>
<sequence length="165" mass="19160">MFSWCSDLGTGDYTDTENGDDDDFVGLRPDAITSTTEFPDIELGSSGNRGERRWRTNQTTLEDTVFNRFFNFLGDFVDDISDFFDTNNDFSLSNFFDLFRDNFNRFIDVFRYQGYDLHRHNHHCTQTLGGCRFPAITKFQCEETKSINHSIPNDPNATAEEKKQI</sequence>
<dbReference type="EMBL" id="JXLN01000116">
    <property type="protein sequence ID" value="KPL96887.1"/>
    <property type="molecule type" value="Genomic_DNA"/>
</dbReference>